<gene>
    <name evidence="2" type="ORF">K7B09_11880</name>
</gene>
<organism evidence="2 3">
    <name type="scientific">Thermomonas beijingensis</name>
    <dbReference type="NCBI Taxonomy" id="2872701"/>
    <lineage>
        <taxon>Bacteria</taxon>
        <taxon>Pseudomonadati</taxon>
        <taxon>Pseudomonadota</taxon>
        <taxon>Gammaproteobacteria</taxon>
        <taxon>Lysobacterales</taxon>
        <taxon>Lysobacteraceae</taxon>
        <taxon>Thermomonas</taxon>
    </lineage>
</organism>
<dbReference type="InterPro" id="IPR025392">
    <property type="entry name" value="DUF4124"/>
</dbReference>
<dbReference type="Proteomes" id="UP001430290">
    <property type="component" value="Unassembled WGS sequence"/>
</dbReference>
<dbReference type="EMBL" id="JAIQDJ010000010">
    <property type="protein sequence ID" value="MBZ4187020.1"/>
    <property type="molecule type" value="Genomic_DNA"/>
</dbReference>
<evidence type="ECO:0000259" key="1">
    <source>
        <dbReference type="Pfam" id="PF13511"/>
    </source>
</evidence>
<proteinExistence type="predicted"/>
<keyword evidence="3" id="KW-1185">Reference proteome</keyword>
<reference evidence="2" key="1">
    <citation type="submission" date="2021-09" db="EMBL/GenBank/DDBJ databases">
        <authorList>
            <person name="Wu T."/>
            <person name="Guo S.Z."/>
        </authorList>
    </citation>
    <scope>NUCLEOTIDE SEQUENCE</scope>
    <source>
        <strain evidence="2">RSS-23</strain>
    </source>
</reference>
<dbReference type="RefSeq" id="WP_223629694.1">
    <property type="nucleotide sequence ID" value="NZ_JAIQDJ010000010.1"/>
</dbReference>
<feature type="domain" description="DUF4124" evidence="1">
    <location>
        <begin position="22"/>
        <end position="83"/>
    </location>
</feature>
<evidence type="ECO:0000313" key="3">
    <source>
        <dbReference type="Proteomes" id="UP001430290"/>
    </source>
</evidence>
<dbReference type="Pfam" id="PF13511">
    <property type="entry name" value="DUF4124"/>
    <property type="match status" value="1"/>
</dbReference>
<comment type="caution">
    <text evidence="2">The sequence shown here is derived from an EMBL/GenBank/DDBJ whole genome shotgun (WGS) entry which is preliminary data.</text>
</comment>
<sequence>MRAWTMIVVGIEMGRVIFIVLLMLCAARVHAQETVFYKCTDAKGTVSMQNGTPCAAGMQQEVRKVGEVKTVPVPAAKPKAEAPPTPPPLYGEFVQVGGPRTQRTPAAEAATLPAAPALYQCTTWKGDTYLGDTATPEPRCAPLQVVGIDGSAALGMGEACEMKQDSCTEIPADQLCNAWYRRLDEADFKLRYADAQSRHERQAALDAINTKIKASRCATSVASDKPGAPAPSRKP</sequence>
<protein>
    <submittedName>
        <fullName evidence="2">DUF4124 domain-containing protein</fullName>
    </submittedName>
</protein>
<accession>A0ABS7TH08</accession>
<evidence type="ECO:0000313" key="2">
    <source>
        <dbReference type="EMBL" id="MBZ4187020.1"/>
    </source>
</evidence>
<name>A0ABS7TH08_9GAMM</name>